<evidence type="ECO:0000313" key="1">
    <source>
        <dbReference type="EMBL" id="QGQ94253.1"/>
    </source>
</evidence>
<name>A0A6B8RFE6_9BACL</name>
<evidence type="ECO:0000313" key="2">
    <source>
        <dbReference type="Proteomes" id="UP000426246"/>
    </source>
</evidence>
<dbReference type="Pfam" id="PF08282">
    <property type="entry name" value="Hydrolase_3"/>
    <property type="match status" value="1"/>
</dbReference>
<dbReference type="GO" id="GO:0000287">
    <property type="term" value="F:magnesium ion binding"/>
    <property type="evidence" value="ECO:0007669"/>
    <property type="project" value="TreeGrafter"/>
</dbReference>
<keyword evidence="2" id="KW-1185">Reference proteome</keyword>
<dbReference type="PANTHER" id="PTHR10000">
    <property type="entry name" value="PHOSPHOSERINE PHOSPHATASE"/>
    <property type="match status" value="1"/>
</dbReference>
<dbReference type="InterPro" id="IPR023214">
    <property type="entry name" value="HAD_sf"/>
</dbReference>
<proteinExistence type="predicted"/>
<dbReference type="KEGG" id="ppsc:EHS13_04685"/>
<dbReference type="NCBIfam" id="TIGR01484">
    <property type="entry name" value="HAD-SF-IIB"/>
    <property type="match status" value="1"/>
</dbReference>
<dbReference type="Gene3D" id="3.40.50.1000">
    <property type="entry name" value="HAD superfamily/HAD-like"/>
    <property type="match status" value="1"/>
</dbReference>
<dbReference type="CDD" id="cd07516">
    <property type="entry name" value="HAD_Pase"/>
    <property type="match status" value="1"/>
</dbReference>
<dbReference type="GO" id="GO:0016791">
    <property type="term" value="F:phosphatase activity"/>
    <property type="evidence" value="ECO:0007669"/>
    <property type="project" value="TreeGrafter"/>
</dbReference>
<gene>
    <name evidence="1" type="ORF">EHS13_04685</name>
</gene>
<dbReference type="AlphaFoldDB" id="A0A6B8RFE6"/>
<dbReference type="SFLD" id="SFLDS00003">
    <property type="entry name" value="Haloacid_Dehalogenase"/>
    <property type="match status" value="1"/>
</dbReference>
<sequence length="268" mass="30043">MNNTHFKLIALDLDGTTIDRQLRLSDRNLKAIERVINEGVIVAVITGKMFAAALPIVHKFKGVSYLFASNGAHVYDMQADQELISFPLPSAHMSYILATIEKHRALYRVYTRDAMFAAQDSHLVHSIQRDYPHLPVFVGSIPSDKIYYKIYVQDDDAKLTAIMEDLKAIPVQIHPSDNHNIEITNLQANKGEALRFLKQHLNIAKESVIAIGNHDNDLPMFAEAGYSVAVENAPLYVQERANMVTKHCEEDGVAHAIDVLFPLDINVT</sequence>
<reference evidence="2" key="1">
    <citation type="submission" date="2018-11" db="EMBL/GenBank/DDBJ databases">
        <title>Complete genome sequence of Paenibacillus sp. ML311-T8.</title>
        <authorList>
            <person name="Nam Y.-D."/>
            <person name="Kang J."/>
            <person name="Chung W.-H."/>
            <person name="Park Y.S."/>
        </authorList>
    </citation>
    <scope>NUCLEOTIDE SEQUENCE [LARGE SCALE GENOMIC DNA]</scope>
    <source>
        <strain evidence="2">ML311-T8</strain>
    </source>
</reference>
<dbReference type="InterPro" id="IPR036412">
    <property type="entry name" value="HAD-like_sf"/>
</dbReference>
<dbReference type="SUPFAM" id="SSF56784">
    <property type="entry name" value="HAD-like"/>
    <property type="match status" value="1"/>
</dbReference>
<dbReference type="InterPro" id="IPR006379">
    <property type="entry name" value="HAD-SF_hydro_IIB"/>
</dbReference>
<organism evidence="1 2">
    <name type="scientific">Paenibacillus psychroresistens</name>
    <dbReference type="NCBI Taxonomy" id="1778678"/>
    <lineage>
        <taxon>Bacteria</taxon>
        <taxon>Bacillati</taxon>
        <taxon>Bacillota</taxon>
        <taxon>Bacilli</taxon>
        <taxon>Bacillales</taxon>
        <taxon>Paenibacillaceae</taxon>
        <taxon>Paenibacillus</taxon>
    </lineage>
</organism>
<accession>A0A6B8RFE6</accession>
<dbReference type="SFLD" id="SFLDG01140">
    <property type="entry name" value="C2.B:_Phosphomannomutase_and_P"/>
    <property type="match status" value="1"/>
</dbReference>
<dbReference type="GO" id="GO:0005829">
    <property type="term" value="C:cytosol"/>
    <property type="evidence" value="ECO:0007669"/>
    <property type="project" value="TreeGrafter"/>
</dbReference>
<dbReference type="NCBIfam" id="TIGR00099">
    <property type="entry name" value="Cof-subfamily"/>
    <property type="match status" value="1"/>
</dbReference>
<dbReference type="Proteomes" id="UP000426246">
    <property type="component" value="Chromosome"/>
</dbReference>
<dbReference type="RefSeq" id="WP_155699253.1">
    <property type="nucleotide sequence ID" value="NZ_CP034235.1"/>
</dbReference>
<dbReference type="Gene3D" id="3.30.1240.10">
    <property type="match status" value="1"/>
</dbReference>
<dbReference type="EMBL" id="CP034235">
    <property type="protein sequence ID" value="QGQ94253.1"/>
    <property type="molecule type" value="Genomic_DNA"/>
</dbReference>
<protein>
    <submittedName>
        <fullName evidence="1">HAD family phosphatase</fullName>
    </submittedName>
</protein>
<dbReference type="OrthoDB" id="1650327at2"/>
<dbReference type="InterPro" id="IPR000150">
    <property type="entry name" value="Cof"/>
</dbReference>
<dbReference type="PANTHER" id="PTHR10000:SF8">
    <property type="entry name" value="HAD SUPERFAMILY HYDROLASE-LIKE, TYPE 3"/>
    <property type="match status" value="1"/>
</dbReference>